<dbReference type="EMBL" id="JAFBCF010000001">
    <property type="protein sequence ID" value="MBM7800539.1"/>
    <property type="molecule type" value="Genomic_DNA"/>
</dbReference>
<feature type="signal peptide" evidence="2">
    <location>
        <begin position="1"/>
        <end position="28"/>
    </location>
</feature>
<reference evidence="3 4" key="1">
    <citation type="submission" date="2021-01" db="EMBL/GenBank/DDBJ databases">
        <title>Sequencing the genomes of 1000 actinobacteria strains.</title>
        <authorList>
            <person name="Klenk H.-P."/>
        </authorList>
    </citation>
    <scope>NUCLEOTIDE SEQUENCE [LARGE SCALE GENOMIC DNA]</scope>
    <source>
        <strain evidence="3 4">DSM 18662</strain>
    </source>
</reference>
<sequence>MNKPTVLSTVVVRATAALVLLASPAATAQAEQTGRDFGHHVAGCAQTLGMSGSHNPGMHQGLSDWDGMPC</sequence>
<dbReference type="Proteomes" id="UP000704762">
    <property type="component" value="Unassembled WGS sequence"/>
</dbReference>
<evidence type="ECO:0000313" key="4">
    <source>
        <dbReference type="Proteomes" id="UP000704762"/>
    </source>
</evidence>
<feature type="chain" id="PRO_5047250772" description="Excalibur calcium-binding domain-containing protein" evidence="2">
    <location>
        <begin position="29"/>
        <end position="70"/>
    </location>
</feature>
<protein>
    <recommendedName>
        <fullName evidence="5">Excalibur calcium-binding domain-containing protein</fullName>
    </recommendedName>
</protein>
<evidence type="ECO:0008006" key="5">
    <source>
        <dbReference type="Google" id="ProtNLM"/>
    </source>
</evidence>
<keyword evidence="4" id="KW-1185">Reference proteome</keyword>
<evidence type="ECO:0000256" key="1">
    <source>
        <dbReference type="SAM" id="MobiDB-lite"/>
    </source>
</evidence>
<gene>
    <name evidence="3" type="ORF">JOE57_003460</name>
</gene>
<dbReference type="RefSeq" id="WP_204919878.1">
    <property type="nucleotide sequence ID" value="NZ_BAAAQP010000003.1"/>
</dbReference>
<name>A0ABS2RRG5_9ACTN</name>
<accession>A0ABS2RRG5</accession>
<organism evidence="3 4">
    <name type="scientific">Microlunatus panaciterrae</name>
    <dbReference type="NCBI Taxonomy" id="400768"/>
    <lineage>
        <taxon>Bacteria</taxon>
        <taxon>Bacillati</taxon>
        <taxon>Actinomycetota</taxon>
        <taxon>Actinomycetes</taxon>
        <taxon>Propionibacteriales</taxon>
        <taxon>Propionibacteriaceae</taxon>
        <taxon>Microlunatus</taxon>
    </lineage>
</organism>
<evidence type="ECO:0000256" key="2">
    <source>
        <dbReference type="SAM" id="SignalP"/>
    </source>
</evidence>
<proteinExistence type="predicted"/>
<evidence type="ECO:0000313" key="3">
    <source>
        <dbReference type="EMBL" id="MBM7800539.1"/>
    </source>
</evidence>
<keyword evidence="2" id="KW-0732">Signal</keyword>
<feature type="region of interest" description="Disordered" evidence="1">
    <location>
        <begin position="48"/>
        <end position="70"/>
    </location>
</feature>
<comment type="caution">
    <text evidence="3">The sequence shown here is derived from an EMBL/GenBank/DDBJ whole genome shotgun (WGS) entry which is preliminary data.</text>
</comment>